<dbReference type="Gene3D" id="3.30.9.10">
    <property type="entry name" value="D-Amino Acid Oxidase, subunit A, domain 2"/>
    <property type="match status" value="1"/>
</dbReference>
<dbReference type="GO" id="GO:0005737">
    <property type="term" value="C:cytoplasm"/>
    <property type="evidence" value="ECO:0007669"/>
    <property type="project" value="TreeGrafter"/>
</dbReference>
<keyword evidence="7" id="KW-1185">Reference proteome</keyword>
<name>A0A0R2M344_9LACO</name>
<dbReference type="PANTHER" id="PTHR13847">
    <property type="entry name" value="SARCOSINE DEHYDROGENASE-RELATED"/>
    <property type="match status" value="1"/>
</dbReference>
<dbReference type="PATRIC" id="fig|942150.3.peg.624"/>
<evidence type="ECO:0000256" key="4">
    <source>
        <dbReference type="ARBA" id="ARBA00023002"/>
    </source>
</evidence>
<evidence type="ECO:0000259" key="5">
    <source>
        <dbReference type="Pfam" id="PF01266"/>
    </source>
</evidence>
<evidence type="ECO:0000256" key="2">
    <source>
        <dbReference type="ARBA" id="ARBA00009410"/>
    </source>
</evidence>
<dbReference type="SUPFAM" id="SSF54373">
    <property type="entry name" value="FAD-linked reductases, C-terminal domain"/>
    <property type="match status" value="1"/>
</dbReference>
<evidence type="ECO:0000313" key="7">
    <source>
        <dbReference type="Proteomes" id="UP000051783"/>
    </source>
</evidence>
<dbReference type="InterPro" id="IPR036188">
    <property type="entry name" value="FAD/NAD-bd_sf"/>
</dbReference>
<dbReference type="Pfam" id="PF01266">
    <property type="entry name" value="DAO"/>
    <property type="match status" value="1"/>
</dbReference>
<comment type="cofactor">
    <cofactor evidence="1">
        <name>FAD</name>
        <dbReference type="ChEBI" id="CHEBI:57692"/>
    </cofactor>
</comment>
<dbReference type="EMBL" id="JQCL01000080">
    <property type="protein sequence ID" value="KRO08520.1"/>
    <property type="molecule type" value="Genomic_DNA"/>
</dbReference>
<organism evidence="6 7">
    <name type="scientific">Lactiplantibacillus xiangfangensis</name>
    <dbReference type="NCBI Taxonomy" id="942150"/>
    <lineage>
        <taxon>Bacteria</taxon>
        <taxon>Bacillati</taxon>
        <taxon>Bacillota</taxon>
        <taxon>Bacilli</taxon>
        <taxon>Lactobacillales</taxon>
        <taxon>Lactobacillaceae</taxon>
        <taxon>Lactiplantibacillus</taxon>
    </lineage>
</organism>
<sequence length="375" mass="41283">MVVEVTIMQKQVTIIGSGIVGAVTAYYLSADPTLSVTLYDEGIGQATKNAAGIIFPWLSKRRNKRWYQLAKAGAALYPEIVADTQMGYSVYQQAGTVVTRENPDDLQALYDLALERRKTAPQMGNVEKLSAAEVQDKIPLLTAPQPGVFVSGGARVDGDKFAHNLLKYAEKRNLVRHKGKVRLGDQGQLLTVNGQQAYDTLILAVGAWLKPLLLPMKIVADVRPQKGQLIEMQLPETWGDDVPVLMPEGERDFIPFTRNKLVVGATHENDQGYDLQASDLVENDLFASGYKLDSRLRKDQITQVKVGTRAYTRDFAPFFGPLPDNPHILVASGLGSSGLTTGPMIGKLLADYVRTGKHDWDNYQLPVENYLTPAD</sequence>
<accession>A0A0R2M344</accession>
<proteinExistence type="inferred from homology"/>
<comment type="similarity">
    <text evidence="2">Belongs to the DadA oxidoreductase family.</text>
</comment>
<dbReference type="Gene3D" id="3.50.50.60">
    <property type="entry name" value="FAD/NAD(P)-binding domain"/>
    <property type="match status" value="1"/>
</dbReference>
<comment type="caution">
    <text evidence="6">The sequence shown here is derived from an EMBL/GenBank/DDBJ whole genome shotgun (WGS) entry which is preliminary data.</text>
</comment>
<keyword evidence="4" id="KW-0560">Oxidoreductase</keyword>
<reference evidence="6 7" key="1">
    <citation type="journal article" date="2015" name="Genome Announc.">
        <title>Expanding the biotechnology potential of lactobacilli through comparative genomics of 213 strains and associated genera.</title>
        <authorList>
            <person name="Sun Z."/>
            <person name="Harris H.M."/>
            <person name="McCann A."/>
            <person name="Guo C."/>
            <person name="Argimon S."/>
            <person name="Zhang W."/>
            <person name="Yang X."/>
            <person name="Jeffery I.B."/>
            <person name="Cooney J.C."/>
            <person name="Kagawa T.F."/>
            <person name="Liu W."/>
            <person name="Song Y."/>
            <person name="Salvetti E."/>
            <person name="Wrobel A."/>
            <person name="Rasinkangas P."/>
            <person name="Parkhill J."/>
            <person name="Rea M.C."/>
            <person name="O'Sullivan O."/>
            <person name="Ritari J."/>
            <person name="Douillard F.P."/>
            <person name="Paul Ross R."/>
            <person name="Yang R."/>
            <person name="Briner A.E."/>
            <person name="Felis G.E."/>
            <person name="de Vos W.M."/>
            <person name="Barrangou R."/>
            <person name="Klaenhammer T.R."/>
            <person name="Caufield P.W."/>
            <person name="Cui Y."/>
            <person name="Zhang H."/>
            <person name="O'Toole P.W."/>
        </authorList>
    </citation>
    <scope>NUCLEOTIDE SEQUENCE [LARGE SCALE GENOMIC DNA]</scope>
    <source>
        <strain evidence="6 7">LMG 26013</strain>
    </source>
</reference>
<dbReference type="Proteomes" id="UP000051783">
    <property type="component" value="Unassembled WGS sequence"/>
</dbReference>
<feature type="domain" description="FAD dependent oxidoreductase" evidence="5">
    <location>
        <begin position="12"/>
        <end position="351"/>
    </location>
</feature>
<keyword evidence="3" id="KW-0285">Flavoprotein</keyword>
<gene>
    <name evidence="6" type="ORF">IV64_GL000610</name>
</gene>
<evidence type="ECO:0000256" key="3">
    <source>
        <dbReference type="ARBA" id="ARBA00022630"/>
    </source>
</evidence>
<evidence type="ECO:0000313" key="6">
    <source>
        <dbReference type="EMBL" id="KRO08520.1"/>
    </source>
</evidence>
<dbReference type="PANTHER" id="PTHR13847:SF286">
    <property type="entry name" value="D-AMINO ACID DEHYDROGENASE"/>
    <property type="match status" value="1"/>
</dbReference>
<dbReference type="GO" id="GO:0016491">
    <property type="term" value="F:oxidoreductase activity"/>
    <property type="evidence" value="ECO:0007669"/>
    <property type="project" value="UniProtKB-KW"/>
</dbReference>
<evidence type="ECO:0000256" key="1">
    <source>
        <dbReference type="ARBA" id="ARBA00001974"/>
    </source>
</evidence>
<dbReference type="InterPro" id="IPR006076">
    <property type="entry name" value="FAD-dep_OxRdtase"/>
</dbReference>
<dbReference type="AlphaFoldDB" id="A0A0R2M344"/>
<dbReference type="SUPFAM" id="SSF51905">
    <property type="entry name" value="FAD/NAD(P)-binding domain"/>
    <property type="match status" value="1"/>
</dbReference>
<protein>
    <submittedName>
        <fullName evidence="6">Oxidoreductase</fullName>
    </submittedName>
</protein>
<dbReference type="STRING" id="942150.IV64_GL000610"/>